<evidence type="ECO:0000313" key="3">
    <source>
        <dbReference type="Proteomes" id="UP000486602"/>
    </source>
</evidence>
<reference evidence="2 3" key="1">
    <citation type="submission" date="2020-02" db="EMBL/GenBank/DDBJ databases">
        <title>Out from the shadows clarifying the taxonomy of the family Cryomorphaceae and related taxa by utilizing the GTDB taxonomic framework.</title>
        <authorList>
            <person name="Bowman J.P."/>
        </authorList>
    </citation>
    <scope>NUCLEOTIDE SEQUENCE [LARGE SCALE GENOMIC DNA]</scope>
    <source>
        <strain evidence="2 3">QSSC 1-22</strain>
    </source>
</reference>
<feature type="transmembrane region" description="Helical" evidence="1">
    <location>
        <begin position="7"/>
        <end position="25"/>
    </location>
</feature>
<comment type="caution">
    <text evidence="2">The sequence shown here is derived from an EMBL/GenBank/DDBJ whole genome shotgun (WGS) entry which is preliminary data.</text>
</comment>
<organism evidence="2 3">
    <name type="scientific">Cryomorpha ignava</name>
    <dbReference type="NCBI Taxonomy" id="101383"/>
    <lineage>
        <taxon>Bacteria</taxon>
        <taxon>Pseudomonadati</taxon>
        <taxon>Bacteroidota</taxon>
        <taxon>Flavobacteriia</taxon>
        <taxon>Flavobacteriales</taxon>
        <taxon>Cryomorphaceae</taxon>
        <taxon>Cryomorpha</taxon>
    </lineage>
</organism>
<proteinExistence type="predicted"/>
<keyword evidence="3" id="KW-1185">Reference proteome</keyword>
<keyword evidence="1" id="KW-1133">Transmembrane helix</keyword>
<gene>
    <name evidence="2" type="ORF">G3O08_17655</name>
</gene>
<evidence type="ECO:0000313" key="2">
    <source>
        <dbReference type="EMBL" id="NEN25326.1"/>
    </source>
</evidence>
<sequence>MKSILKVRLVLIVIFLIYGNLMVIAQNRFVSVADFNYYLPGSDLGSLEREFDLLKILLLDSSKQALFFEYDPELKELFFEYSKSLQLSKKTFGFVTDLTNIKLIFEEPGRIFNSVFSESVAFEYNYKIDQPIYINENKAIVEILSPTTSDIYYLRINEGVVQINWLGGVIK</sequence>
<dbReference type="AlphaFoldDB" id="A0A7K3WV10"/>
<accession>A0A7K3WV10</accession>
<evidence type="ECO:0000256" key="1">
    <source>
        <dbReference type="SAM" id="Phobius"/>
    </source>
</evidence>
<protein>
    <submittedName>
        <fullName evidence="2">Uncharacterized protein</fullName>
    </submittedName>
</protein>
<dbReference type="EMBL" id="JAAGVY010000049">
    <property type="protein sequence ID" value="NEN25326.1"/>
    <property type="molecule type" value="Genomic_DNA"/>
</dbReference>
<dbReference type="RefSeq" id="WP_163286783.1">
    <property type="nucleotide sequence ID" value="NZ_JAAGVY010000049.1"/>
</dbReference>
<dbReference type="Proteomes" id="UP000486602">
    <property type="component" value="Unassembled WGS sequence"/>
</dbReference>
<name>A0A7K3WV10_9FLAO</name>
<keyword evidence="1" id="KW-0472">Membrane</keyword>
<keyword evidence="1" id="KW-0812">Transmembrane</keyword>